<dbReference type="EMBL" id="AWVH01000044">
    <property type="protein sequence ID" value="ERJ91543.1"/>
    <property type="molecule type" value="Genomic_DNA"/>
</dbReference>
<evidence type="ECO:0000256" key="1">
    <source>
        <dbReference type="SAM" id="MobiDB-lite"/>
    </source>
</evidence>
<evidence type="ECO:0000313" key="3">
    <source>
        <dbReference type="EMBL" id="ERJ91543.1"/>
    </source>
</evidence>
<evidence type="ECO:0000256" key="2">
    <source>
        <dbReference type="SAM" id="Phobius"/>
    </source>
</evidence>
<keyword evidence="2" id="KW-0472">Membrane</keyword>
<keyword evidence="2" id="KW-1133">Transmembrane helix</keyword>
<keyword evidence="2" id="KW-0812">Transmembrane</keyword>
<comment type="caution">
    <text evidence="3">The sequence shown here is derived from an EMBL/GenBank/DDBJ whole genome shotgun (WGS) entry which is preliminary data.</text>
</comment>
<proteinExistence type="predicted"/>
<feature type="region of interest" description="Disordered" evidence="1">
    <location>
        <begin position="568"/>
        <end position="640"/>
    </location>
</feature>
<protein>
    <submittedName>
        <fullName evidence="3">Uncharacterized protein</fullName>
    </submittedName>
</protein>
<gene>
    <name evidence="3" type="ORF">HMPREF9193_01996</name>
</gene>
<dbReference type="Proteomes" id="UP000016649">
    <property type="component" value="Unassembled WGS sequence"/>
</dbReference>
<reference evidence="3 4" key="1">
    <citation type="submission" date="2013-08" db="EMBL/GenBank/DDBJ databases">
        <authorList>
            <person name="Weinstock G."/>
            <person name="Sodergren E."/>
            <person name="Wylie T."/>
            <person name="Fulton L."/>
            <person name="Fulton R."/>
            <person name="Fronick C."/>
            <person name="O'Laughlin M."/>
            <person name="Godfrey J."/>
            <person name="Miner T."/>
            <person name="Herter B."/>
            <person name="Appelbaum E."/>
            <person name="Cordes M."/>
            <person name="Lek S."/>
            <person name="Wollam A."/>
            <person name="Pepin K.H."/>
            <person name="Palsikar V.B."/>
            <person name="Mitreva M."/>
            <person name="Wilson R.K."/>
        </authorList>
    </citation>
    <scope>NUCLEOTIDE SEQUENCE [LARGE SCALE GENOMIC DNA]</scope>
    <source>
        <strain evidence="3 4">ATCC 700332</strain>
    </source>
</reference>
<sequence length="640" mass="71106">MARHPVRKFTALFVIYGIIIFGIFVLQFRNESSVSKTFGSLQLRLTLADVPKNSFYVSAHGLTLYADEANPLVLESSDKHKTPLMLQSWQETSNTSFELFFSENVVLSFDGSGDQFTLNTTVPLKKQILNIPYKTTKNHSVTEIGQQRALIKSKLHTYILQAEALSYDYIHTNKASAFVHFTPYTEVFTFSFASIASFNGAQPETLNLLRSQARTKLVEKFADSSADKLNEQSVAAYIAENALTGNYRGALENTPAAFKDSSKRTYFTAPYFNSLAKMNQTLVMEQENIAYRIQYSLDKKTPDVFELDRFCSIVRQNSPEKTAEILALPASLPDFKPTLAQAAGILSVYARLHSQMPASAAYLDLVLSMCVDSLESACSLSDNETLSLSENGQPADAVLTAKAGKALYDYGIIASKHDIRSGGIMLLVSALQNIDSADVRTLAELYPYIADDNKFYPHTEVIGFEKGNPVWAWTVSPEIKYAKDQNGTVTVEASFIPEETHYMILNGIEPFGSIEIYEMPYRTDPRFEIYNSSGYIYNAESKTLFLKFKHKKEVEAVKLYYRNQRQPTYTTGNVGSVPPASEAKEASAGFSETEKATQKQSTPPAAPPPAAANTAPIQEQKRDQSAALETEQQENAAEEP</sequence>
<organism evidence="3 4">
    <name type="scientific">Treponema lecithinolyticum ATCC 700332</name>
    <dbReference type="NCBI Taxonomy" id="1321815"/>
    <lineage>
        <taxon>Bacteria</taxon>
        <taxon>Pseudomonadati</taxon>
        <taxon>Spirochaetota</taxon>
        <taxon>Spirochaetia</taxon>
        <taxon>Spirochaetales</taxon>
        <taxon>Treponemataceae</taxon>
        <taxon>Treponema</taxon>
    </lineage>
</organism>
<name>A0ABN0NW30_TRELE</name>
<dbReference type="RefSeq" id="WP_021686169.1">
    <property type="nucleotide sequence ID" value="NZ_KI260554.1"/>
</dbReference>
<keyword evidence="4" id="KW-1185">Reference proteome</keyword>
<evidence type="ECO:0000313" key="4">
    <source>
        <dbReference type="Proteomes" id="UP000016649"/>
    </source>
</evidence>
<feature type="transmembrane region" description="Helical" evidence="2">
    <location>
        <begin position="9"/>
        <end position="28"/>
    </location>
</feature>
<accession>A0ABN0NW30</accession>